<organism evidence="1 2">
    <name type="scientific">Linum tenue</name>
    <dbReference type="NCBI Taxonomy" id="586396"/>
    <lineage>
        <taxon>Eukaryota</taxon>
        <taxon>Viridiplantae</taxon>
        <taxon>Streptophyta</taxon>
        <taxon>Embryophyta</taxon>
        <taxon>Tracheophyta</taxon>
        <taxon>Spermatophyta</taxon>
        <taxon>Magnoliopsida</taxon>
        <taxon>eudicotyledons</taxon>
        <taxon>Gunneridae</taxon>
        <taxon>Pentapetalae</taxon>
        <taxon>rosids</taxon>
        <taxon>fabids</taxon>
        <taxon>Malpighiales</taxon>
        <taxon>Linaceae</taxon>
        <taxon>Linum</taxon>
    </lineage>
</organism>
<keyword evidence="2" id="KW-1185">Reference proteome</keyword>
<comment type="caution">
    <text evidence="1">The sequence shown here is derived from an EMBL/GenBank/DDBJ whole genome shotgun (WGS) entry which is preliminary data.</text>
</comment>
<protein>
    <submittedName>
        <fullName evidence="1">Uncharacterized protein</fullName>
    </submittedName>
</protein>
<name>A0AAV0L5R1_9ROSI</name>
<evidence type="ECO:0000313" key="2">
    <source>
        <dbReference type="Proteomes" id="UP001154282"/>
    </source>
</evidence>
<dbReference type="AlphaFoldDB" id="A0AAV0L5R1"/>
<accession>A0AAV0L5R1</accession>
<evidence type="ECO:0000313" key="1">
    <source>
        <dbReference type="EMBL" id="CAI0429541.1"/>
    </source>
</evidence>
<proteinExistence type="predicted"/>
<reference evidence="1" key="1">
    <citation type="submission" date="2022-08" db="EMBL/GenBank/DDBJ databases">
        <authorList>
            <person name="Gutierrez-Valencia J."/>
        </authorList>
    </citation>
    <scope>NUCLEOTIDE SEQUENCE</scope>
</reference>
<dbReference type="Proteomes" id="UP001154282">
    <property type="component" value="Unassembled WGS sequence"/>
</dbReference>
<gene>
    <name evidence="1" type="ORF">LITE_LOCUS22191</name>
</gene>
<dbReference type="EMBL" id="CAMGYJ010000006">
    <property type="protein sequence ID" value="CAI0429541.1"/>
    <property type="molecule type" value="Genomic_DNA"/>
</dbReference>
<sequence>MWNLRSAMWSRRYLGQQLYMRVWNDEKSLYTEADPPPNVLFCGLAKKA</sequence>